<proteinExistence type="predicted"/>
<reference evidence="2" key="2">
    <citation type="submission" date="2021-04" db="EMBL/GenBank/DDBJ databases">
        <authorList>
            <person name="Gilroy R."/>
        </authorList>
    </citation>
    <scope>NUCLEOTIDE SEQUENCE</scope>
    <source>
        <strain evidence="2">14975</strain>
    </source>
</reference>
<dbReference type="AlphaFoldDB" id="A0A9D2AHC9"/>
<gene>
    <name evidence="2" type="ORF">H9862_05370</name>
</gene>
<dbReference type="Proteomes" id="UP000823964">
    <property type="component" value="Unassembled WGS sequence"/>
</dbReference>
<name>A0A9D2AHC9_9BACT</name>
<dbReference type="EMBL" id="DXFQ01000095">
    <property type="protein sequence ID" value="HIX20017.1"/>
    <property type="molecule type" value="Genomic_DNA"/>
</dbReference>
<comment type="caution">
    <text evidence="2">The sequence shown here is derived from an EMBL/GenBank/DDBJ whole genome shotgun (WGS) entry which is preliminary data.</text>
</comment>
<feature type="region of interest" description="Disordered" evidence="1">
    <location>
        <begin position="54"/>
        <end position="73"/>
    </location>
</feature>
<evidence type="ECO:0000313" key="3">
    <source>
        <dbReference type="Proteomes" id="UP000823964"/>
    </source>
</evidence>
<evidence type="ECO:0000313" key="2">
    <source>
        <dbReference type="EMBL" id="HIX20017.1"/>
    </source>
</evidence>
<accession>A0A9D2AHC9</accession>
<protein>
    <submittedName>
        <fullName evidence="2">FeoB-associated Cys-rich membrane protein</fullName>
    </submittedName>
</protein>
<evidence type="ECO:0000256" key="1">
    <source>
        <dbReference type="SAM" id="MobiDB-lite"/>
    </source>
</evidence>
<sequence length="73" mass="7623">MNDLIAILILLALAAWALYRSLFPNGLRRAACSGSCGSCSGCALGDIARSAKANENRKHHLKPPGVVRSSSGN</sequence>
<reference evidence="2" key="1">
    <citation type="journal article" date="2021" name="PeerJ">
        <title>Extensive microbial diversity within the chicken gut microbiome revealed by metagenomics and culture.</title>
        <authorList>
            <person name="Gilroy R."/>
            <person name="Ravi A."/>
            <person name="Getino M."/>
            <person name="Pursley I."/>
            <person name="Horton D.L."/>
            <person name="Alikhan N.F."/>
            <person name="Baker D."/>
            <person name="Gharbi K."/>
            <person name="Hall N."/>
            <person name="Watson M."/>
            <person name="Adriaenssens E.M."/>
            <person name="Foster-Nyarko E."/>
            <person name="Jarju S."/>
            <person name="Secka A."/>
            <person name="Antonio M."/>
            <person name="Oren A."/>
            <person name="Chaudhuri R.R."/>
            <person name="La Ragione R."/>
            <person name="Hildebrand F."/>
            <person name="Pallen M.J."/>
        </authorList>
    </citation>
    <scope>NUCLEOTIDE SEQUENCE</scope>
    <source>
        <strain evidence="2">14975</strain>
    </source>
</reference>
<organism evidence="2 3">
    <name type="scientific">Candidatus Akkermansia intestinigallinarum</name>
    <dbReference type="NCBI Taxonomy" id="2838431"/>
    <lineage>
        <taxon>Bacteria</taxon>
        <taxon>Pseudomonadati</taxon>
        <taxon>Verrucomicrobiota</taxon>
        <taxon>Verrucomicrobiia</taxon>
        <taxon>Verrucomicrobiales</taxon>
        <taxon>Akkermansiaceae</taxon>
        <taxon>Akkermansia</taxon>
    </lineage>
</organism>